<dbReference type="Proteomes" id="UP001239111">
    <property type="component" value="Chromosome 1"/>
</dbReference>
<proteinExistence type="predicted"/>
<evidence type="ECO:0000313" key="2">
    <source>
        <dbReference type="Proteomes" id="UP001239111"/>
    </source>
</evidence>
<keyword evidence="2" id="KW-1185">Reference proteome</keyword>
<protein>
    <submittedName>
        <fullName evidence="1">Uncharacterized protein</fullName>
    </submittedName>
</protein>
<sequence length="145" mass="16746">MQASFGTKMQNDKSPDDTTVEHPTINEIDVIVEEMKKFKFTVMLPTCKSKQFLPSTELPLIVDVSKFFINSLSEFNKYYVALIDDEHPNLKKEIDRGIEWLWDQFLLKVTDDIGNLSPEFFEPEISSSSKPKKVARLSRKIVRSS</sequence>
<organism evidence="1 2">
    <name type="scientific">Eretmocerus hayati</name>
    <dbReference type="NCBI Taxonomy" id="131215"/>
    <lineage>
        <taxon>Eukaryota</taxon>
        <taxon>Metazoa</taxon>
        <taxon>Ecdysozoa</taxon>
        <taxon>Arthropoda</taxon>
        <taxon>Hexapoda</taxon>
        <taxon>Insecta</taxon>
        <taxon>Pterygota</taxon>
        <taxon>Neoptera</taxon>
        <taxon>Endopterygota</taxon>
        <taxon>Hymenoptera</taxon>
        <taxon>Apocrita</taxon>
        <taxon>Proctotrupomorpha</taxon>
        <taxon>Chalcidoidea</taxon>
        <taxon>Aphelinidae</taxon>
        <taxon>Aphelininae</taxon>
        <taxon>Eretmocerus</taxon>
    </lineage>
</organism>
<accession>A0ACC2PS17</accession>
<comment type="caution">
    <text evidence="1">The sequence shown here is derived from an EMBL/GenBank/DDBJ whole genome shotgun (WGS) entry which is preliminary data.</text>
</comment>
<evidence type="ECO:0000313" key="1">
    <source>
        <dbReference type="EMBL" id="KAJ8686114.1"/>
    </source>
</evidence>
<gene>
    <name evidence="1" type="ORF">QAD02_021908</name>
</gene>
<name>A0ACC2PS17_9HYME</name>
<dbReference type="EMBL" id="CM056741">
    <property type="protein sequence ID" value="KAJ8686114.1"/>
    <property type="molecule type" value="Genomic_DNA"/>
</dbReference>
<reference evidence="1" key="1">
    <citation type="submission" date="2023-04" db="EMBL/GenBank/DDBJ databases">
        <title>A chromosome-level genome assembly of the parasitoid wasp Eretmocerus hayati.</title>
        <authorList>
            <person name="Zhong Y."/>
            <person name="Liu S."/>
            <person name="Liu Y."/>
        </authorList>
    </citation>
    <scope>NUCLEOTIDE SEQUENCE</scope>
    <source>
        <strain evidence="1">ZJU_SS_LIU_2023</strain>
    </source>
</reference>